<evidence type="ECO:0000256" key="9">
    <source>
        <dbReference type="ARBA" id="ARBA00022840"/>
    </source>
</evidence>
<dbReference type="CDD" id="cd00371">
    <property type="entry name" value="HMA"/>
    <property type="match status" value="1"/>
</dbReference>
<dbReference type="InterPro" id="IPR059000">
    <property type="entry name" value="ATPase_P-type_domA"/>
</dbReference>
<dbReference type="Gene3D" id="3.40.50.1000">
    <property type="entry name" value="HAD superfamily/HAD-like"/>
    <property type="match status" value="1"/>
</dbReference>
<feature type="transmembrane region" description="Helical" evidence="15">
    <location>
        <begin position="189"/>
        <end position="207"/>
    </location>
</feature>
<keyword evidence="11" id="KW-1278">Translocase</keyword>
<dbReference type="Pfam" id="PF00403">
    <property type="entry name" value="HMA"/>
    <property type="match status" value="1"/>
</dbReference>
<dbReference type="Gene3D" id="2.70.150.10">
    <property type="entry name" value="Calcium-transporting ATPase, cytoplasmic transduction domain A"/>
    <property type="match status" value="1"/>
</dbReference>
<evidence type="ECO:0000256" key="15">
    <source>
        <dbReference type="RuleBase" id="RU362081"/>
    </source>
</evidence>
<keyword evidence="12 15" id="KW-1133">Transmembrane helix</keyword>
<dbReference type="InterPro" id="IPR018303">
    <property type="entry name" value="ATPase_P-typ_P_site"/>
</dbReference>
<feature type="transmembrane region" description="Helical" evidence="15">
    <location>
        <begin position="96"/>
        <end position="116"/>
    </location>
</feature>
<evidence type="ECO:0000256" key="3">
    <source>
        <dbReference type="ARBA" id="ARBA00022448"/>
    </source>
</evidence>
<feature type="transmembrane region" description="Helical" evidence="15">
    <location>
        <begin position="691"/>
        <end position="709"/>
    </location>
</feature>
<dbReference type="Proteomes" id="UP000033874">
    <property type="component" value="Unassembled WGS sequence"/>
</dbReference>
<gene>
    <name evidence="17" type="ORF">YP76_20290</name>
</gene>
<feature type="domain" description="HMA" evidence="16">
    <location>
        <begin position="14"/>
        <end position="79"/>
    </location>
</feature>
<keyword evidence="9 15" id="KW-0067">ATP-binding</keyword>
<keyword evidence="4 15" id="KW-1003">Cell membrane</keyword>
<dbReference type="GO" id="GO:0016887">
    <property type="term" value="F:ATP hydrolysis activity"/>
    <property type="evidence" value="ECO:0007669"/>
    <property type="project" value="InterPro"/>
</dbReference>
<evidence type="ECO:0000256" key="6">
    <source>
        <dbReference type="ARBA" id="ARBA00022692"/>
    </source>
</evidence>
<dbReference type="Pfam" id="PF00122">
    <property type="entry name" value="E1-E2_ATPase"/>
    <property type="match status" value="1"/>
</dbReference>
<dbReference type="NCBIfam" id="TIGR01511">
    <property type="entry name" value="ATPase-IB1_Cu"/>
    <property type="match status" value="1"/>
</dbReference>
<dbReference type="PANTHER" id="PTHR43520:SF5">
    <property type="entry name" value="CATION-TRANSPORTING P-TYPE ATPASE-RELATED"/>
    <property type="match status" value="1"/>
</dbReference>
<keyword evidence="18" id="KW-1185">Reference proteome</keyword>
<dbReference type="SUPFAM" id="SSF81653">
    <property type="entry name" value="Calcium ATPase, transduction domain A"/>
    <property type="match status" value="1"/>
</dbReference>
<evidence type="ECO:0000256" key="13">
    <source>
        <dbReference type="ARBA" id="ARBA00023065"/>
    </source>
</evidence>
<dbReference type="InterPro" id="IPR023299">
    <property type="entry name" value="ATPase_P-typ_cyto_dom_N"/>
</dbReference>
<dbReference type="RefSeq" id="WP_046765429.1">
    <property type="nucleotide sequence ID" value="NZ_LBIC01000010.1"/>
</dbReference>
<organism evidence="17 18">
    <name type="scientific">Sphingobium chungbukense</name>
    <dbReference type="NCBI Taxonomy" id="56193"/>
    <lineage>
        <taxon>Bacteria</taxon>
        <taxon>Pseudomonadati</taxon>
        <taxon>Pseudomonadota</taxon>
        <taxon>Alphaproteobacteria</taxon>
        <taxon>Sphingomonadales</taxon>
        <taxon>Sphingomonadaceae</taxon>
        <taxon>Sphingobium</taxon>
    </lineage>
</organism>
<proteinExistence type="inferred from homology"/>
<dbReference type="PRINTS" id="PR00941">
    <property type="entry name" value="CDATPASE"/>
</dbReference>
<evidence type="ECO:0000313" key="17">
    <source>
        <dbReference type="EMBL" id="KKW90343.1"/>
    </source>
</evidence>
<protein>
    <submittedName>
        <fullName evidence="17">Nitrogen fixation protein FixI</fullName>
    </submittedName>
</protein>
<dbReference type="InterPro" id="IPR036412">
    <property type="entry name" value="HAD-like_sf"/>
</dbReference>
<evidence type="ECO:0000256" key="5">
    <source>
        <dbReference type="ARBA" id="ARBA00022553"/>
    </source>
</evidence>
<feature type="transmembrane region" description="Helical" evidence="15">
    <location>
        <begin position="345"/>
        <end position="364"/>
    </location>
</feature>
<evidence type="ECO:0000256" key="8">
    <source>
        <dbReference type="ARBA" id="ARBA00022741"/>
    </source>
</evidence>
<dbReference type="NCBIfam" id="TIGR01494">
    <property type="entry name" value="ATPase_P-type"/>
    <property type="match status" value="2"/>
</dbReference>
<dbReference type="InterPro" id="IPR006121">
    <property type="entry name" value="HMA_dom"/>
</dbReference>
<evidence type="ECO:0000256" key="4">
    <source>
        <dbReference type="ARBA" id="ARBA00022475"/>
    </source>
</evidence>
<comment type="subcellular location">
    <subcellularLocation>
        <location evidence="1">Cell membrane</location>
        <topology evidence="1">Multi-pass membrane protein</topology>
    </subcellularLocation>
</comment>
<evidence type="ECO:0000256" key="14">
    <source>
        <dbReference type="ARBA" id="ARBA00023136"/>
    </source>
</evidence>
<name>A0A0M3AK58_9SPHN</name>
<dbReference type="GO" id="GO:0055070">
    <property type="term" value="P:copper ion homeostasis"/>
    <property type="evidence" value="ECO:0007669"/>
    <property type="project" value="TreeGrafter"/>
</dbReference>
<dbReference type="InterPro" id="IPR027256">
    <property type="entry name" value="P-typ_ATPase_IB"/>
</dbReference>
<evidence type="ECO:0000256" key="1">
    <source>
        <dbReference type="ARBA" id="ARBA00004651"/>
    </source>
</evidence>
<dbReference type="NCBIfam" id="TIGR01525">
    <property type="entry name" value="ATPase-IB_hvy"/>
    <property type="match status" value="1"/>
</dbReference>
<dbReference type="Gene3D" id="3.30.70.100">
    <property type="match status" value="1"/>
</dbReference>
<dbReference type="Pfam" id="PF00702">
    <property type="entry name" value="Hydrolase"/>
    <property type="match status" value="1"/>
</dbReference>
<evidence type="ECO:0000256" key="7">
    <source>
        <dbReference type="ARBA" id="ARBA00022723"/>
    </source>
</evidence>
<reference evidence="17 18" key="1">
    <citation type="submission" date="2015-04" db="EMBL/GenBank/DDBJ databases">
        <title>Genome sequence of aromatic hydrocarbons-degrading Sphingobium chungbukense DJ77.</title>
        <authorList>
            <person name="Kim Y.-C."/>
            <person name="Chae J.-C."/>
        </authorList>
    </citation>
    <scope>NUCLEOTIDE SEQUENCE [LARGE SCALE GENOMIC DNA]</scope>
    <source>
        <strain evidence="17 18">DJ77</strain>
    </source>
</reference>
<keyword evidence="5" id="KW-0597">Phosphoprotein</keyword>
<dbReference type="InterPro" id="IPR036163">
    <property type="entry name" value="HMA_dom_sf"/>
</dbReference>
<comment type="similarity">
    <text evidence="2 15">Belongs to the cation transport ATPase (P-type) (TC 3.A.3) family. Type IB subfamily.</text>
</comment>
<dbReference type="InterPro" id="IPR008250">
    <property type="entry name" value="ATPase_P-typ_transduc_dom_A_sf"/>
</dbReference>
<dbReference type="NCBIfam" id="TIGR01512">
    <property type="entry name" value="ATPase-IB2_Cd"/>
    <property type="match status" value="1"/>
</dbReference>
<keyword evidence="6 15" id="KW-0812">Transmembrane</keyword>
<dbReference type="SUPFAM" id="SSF55008">
    <property type="entry name" value="HMA, heavy metal-associated domain"/>
    <property type="match status" value="1"/>
</dbReference>
<dbReference type="PRINTS" id="PR00119">
    <property type="entry name" value="CATATPASE"/>
</dbReference>
<evidence type="ECO:0000313" key="18">
    <source>
        <dbReference type="Proteomes" id="UP000033874"/>
    </source>
</evidence>
<dbReference type="InterPro" id="IPR023214">
    <property type="entry name" value="HAD_sf"/>
</dbReference>
<dbReference type="PROSITE" id="PS01047">
    <property type="entry name" value="HMA_1"/>
    <property type="match status" value="1"/>
</dbReference>
<keyword evidence="13" id="KW-0406">Ion transport</keyword>
<evidence type="ECO:0000259" key="16">
    <source>
        <dbReference type="PROSITE" id="PS50846"/>
    </source>
</evidence>
<dbReference type="SUPFAM" id="SSF56784">
    <property type="entry name" value="HAD-like"/>
    <property type="match status" value="1"/>
</dbReference>
<dbReference type="Gene3D" id="3.40.1110.10">
    <property type="entry name" value="Calcium-transporting ATPase, cytoplasmic domain N"/>
    <property type="match status" value="1"/>
</dbReference>
<dbReference type="PATRIC" id="fig|56193.3.peg.4263"/>
<feature type="transmembrane region" description="Helical" evidence="15">
    <location>
        <begin position="128"/>
        <end position="145"/>
    </location>
</feature>
<dbReference type="EMBL" id="LBIC01000010">
    <property type="protein sequence ID" value="KKW90343.1"/>
    <property type="molecule type" value="Genomic_DNA"/>
</dbReference>
<keyword evidence="3" id="KW-0813">Transport</keyword>
<feature type="transmembrane region" description="Helical" evidence="15">
    <location>
        <begin position="669"/>
        <end position="685"/>
    </location>
</feature>
<dbReference type="GO" id="GO:0005524">
    <property type="term" value="F:ATP binding"/>
    <property type="evidence" value="ECO:0007669"/>
    <property type="project" value="UniProtKB-UniRule"/>
</dbReference>
<dbReference type="PANTHER" id="PTHR43520">
    <property type="entry name" value="ATP7, ISOFORM B"/>
    <property type="match status" value="1"/>
</dbReference>
<dbReference type="AlphaFoldDB" id="A0A0M3AK58"/>
<dbReference type="GO" id="GO:0005886">
    <property type="term" value="C:plasma membrane"/>
    <property type="evidence" value="ECO:0007669"/>
    <property type="project" value="UniProtKB-SubCell"/>
</dbReference>
<dbReference type="SUPFAM" id="SSF81665">
    <property type="entry name" value="Calcium ATPase, transmembrane domain M"/>
    <property type="match status" value="1"/>
</dbReference>
<sequence>MSRRAAIAGPPDQRISLFNVPGIHCAGCISKLESGLVREQSIVDARVNFGLKRLRITHGSALSDTALREAIGRLGFEAERVTDDELVNIPDERKGLLRALAVAAFASMNVMLLSVSVWVGAEGSTRDLFHWLSALIALPAISYSGRPFFRSAWTAVRRWQTNMDVPVSVGIILSAAYSLYETIVGGPHAYFDGALTLIFFLLAGRYLDASMRRRAHDSVIALQKQRPTKALVLSPDGLSHWRPTDELAPGMRIIVAAGERSAADGIVVEGASNIDRSLVTGESLPVRAKAGDEILAGMLNLDGALTVRITASGKDTALAEIGRLMEAASQGRSRYVRIADRAARIYAPFVHSLAALAFLGWLVAGAGIHQAIMVAVSVLIITCPCALGLAVPVAQVVAVGSLARRGIVVKDDSALERLAEADIAIFDKTGTLTLGRPELVELPSLAPEAAAALLTLARSTRHPLGAALADAMEDGDAGYLAASAITEVAGLGVEGRFGDRRARLGRPDWLGLDVSEISDDTLLRTAFMLEPAAPVLLTFRDRIRPEALATLQSLAELGMESRILSGDRSQTVTALAEALDIQGLAELTPAEKAETIHVLAERGRKPLMIGDGLNDGPALRQAHVSIAPAAASDVGQSAADLLFLGESLMPVARAVRAARRTMRLVRQNLVIAIAYNLLAIPLALAGLVTPLIAAIAMSCSSIVVVCNSLRLRSAAS</sequence>
<dbReference type="PROSITE" id="PS50846">
    <property type="entry name" value="HMA_2"/>
    <property type="match status" value="1"/>
</dbReference>
<keyword evidence="14 15" id="KW-0472">Membrane</keyword>
<feature type="transmembrane region" description="Helical" evidence="15">
    <location>
        <begin position="370"/>
        <end position="403"/>
    </location>
</feature>
<keyword evidence="7 15" id="KW-0479">Metal-binding</keyword>
<evidence type="ECO:0000256" key="12">
    <source>
        <dbReference type="ARBA" id="ARBA00022989"/>
    </source>
</evidence>
<evidence type="ECO:0000256" key="10">
    <source>
        <dbReference type="ARBA" id="ARBA00022842"/>
    </source>
</evidence>
<dbReference type="GO" id="GO:0005507">
    <property type="term" value="F:copper ion binding"/>
    <property type="evidence" value="ECO:0007669"/>
    <property type="project" value="TreeGrafter"/>
</dbReference>
<dbReference type="InterPro" id="IPR023298">
    <property type="entry name" value="ATPase_P-typ_TM_dom_sf"/>
</dbReference>
<keyword evidence="10" id="KW-0460">Magnesium</keyword>
<feature type="transmembrane region" description="Helical" evidence="15">
    <location>
        <begin position="165"/>
        <end position="183"/>
    </location>
</feature>
<dbReference type="InterPro" id="IPR017969">
    <property type="entry name" value="Heavy-metal-associated_CS"/>
</dbReference>
<dbReference type="PROSITE" id="PS00154">
    <property type="entry name" value="ATPASE_E1_E2"/>
    <property type="match status" value="1"/>
</dbReference>
<dbReference type="InterPro" id="IPR001757">
    <property type="entry name" value="P_typ_ATPase"/>
</dbReference>
<dbReference type="GO" id="GO:0043682">
    <property type="term" value="F:P-type divalent copper transporter activity"/>
    <property type="evidence" value="ECO:0007669"/>
    <property type="project" value="TreeGrafter"/>
</dbReference>
<accession>A0A0M3AK58</accession>
<evidence type="ECO:0000256" key="11">
    <source>
        <dbReference type="ARBA" id="ARBA00022967"/>
    </source>
</evidence>
<keyword evidence="8 15" id="KW-0547">Nucleotide-binding</keyword>
<dbReference type="STRING" id="56193.YP76_20290"/>
<evidence type="ECO:0000256" key="2">
    <source>
        <dbReference type="ARBA" id="ARBA00006024"/>
    </source>
</evidence>
<comment type="caution">
    <text evidence="17">The sequence shown here is derived from an EMBL/GenBank/DDBJ whole genome shotgun (WGS) entry which is preliminary data.</text>
</comment>